<dbReference type="AlphaFoldDB" id="A0AAD5YEW0"/>
<dbReference type="Pfam" id="PF20153">
    <property type="entry name" value="DUF6535"/>
    <property type="match status" value="2"/>
</dbReference>
<organism evidence="4 5">
    <name type="scientific">Meripilus lineatus</name>
    <dbReference type="NCBI Taxonomy" id="2056292"/>
    <lineage>
        <taxon>Eukaryota</taxon>
        <taxon>Fungi</taxon>
        <taxon>Dikarya</taxon>
        <taxon>Basidiomycota</taxon>
        <taxon>Agaricomycotina</taxon>
        <taxon>Agaricomycetes</taxon>
        <taxon>Polyporales</taxon>
        <taxon>Meripilaceae</taxon>
        <taxon>Meripilus</taxon>
    </lineage>
</organism>
<feature type="region of interest" description="Disordered" evidence="1">
    <location>
        <begin position="616"/>
        <end position="696"/>
    </location>
</feature>
<keyword evidence="2" id="KW-0472">Membrane</keyword>
<feature type="compositionally biased region" description="Polar residues" evidence="1">
    <location>
        <begin position="7"/>
        <end position="19"/>
    </location>
</feature>
<feature type="compositionally biased region" description="Polar residues" evidence="1">
    <location>
        <begin position="616"/>
        <end position="629"/>
    </location>
</feature>
<accession>A0AAD5YEW0</accession>
<gene>
    <name evidence="4" type="ORF">NLI96_g4338</name>
</gene>
<feature type="region of interest" description="Disordered" evidence="1">
    <location>
        <begin position="1"/>
        <end position="34"/>
    </location>
</feature>
<feature type="transmembrane region" description="Helical" evidence="2">
    <location>
        <begin position="145"/>
        <end position="164"/>
    </location>
</feature>
<evidence type="ECO:0000256" key="2">
    <source>
        <dbReference type="SAM" id="Phobius"/>
    </source>
</evidence>
<feature type="transmembrane region" description="Helical" evidence="2">
    <location>
        <begin position="198"/>
        <end position="223"/>
    </location>
</feature>
<dbReference type="Proteomes" id="UP001212997">
    <property type="component" value="Unassembled WGS sequence"/>
</dbReference>
<feature type="region of interest" description="Disordered" evidence="1">
    <location>
        <begin position="755"/>
        <end position="775"/>
    </location>
</feature>
<feature type="domain" description="DUF6535" evidence="3">
    <location>
        <begin position="90"/>
        <end position="131"/>
    </location>
</feature>
<dbReference type="InterPro" id="IPR045338">
    <property type="entry name" value="DUF6535"/>
</dbReference>
<reference evidence="4" key="1">
    <citation type="submission" date="2022-07" db="EMBL/GenBank/DDBJ databases">
        <title>Genome Sequence of Physisporinus lineatus.</title>
        <authorList>
            <person name="Buettner E."/>
        </authorList>
    </citation>
    <scope>NUCLEOTIDE SEQUENCE</scope>
    <source>
        <strain evidence="4">VT162</strain>
    </source>
</reference>
<comment type="caution">
    <text evidence="4">The sequence shown here is derived from an EMBL/GenBank/DDBJ whole genome shotgun (WGS) entry which is preliminary data.</text>
</comment>
<keyword evidence="2" id="KW-1133">Transmembrane helix</keyword>
<evidence type="ECO:0000256" key="1">
    <source>
        <dbReference type="SAM" id="MobiDB-lite"/>
    </source>
</evidence>
<feature type="domain" description="DUF6535" evidence="3">
    <location>
        <begin position="136"/>
        <end position="224"/>
    </location>
</feature>
<dbReference type="EMBL" id="JANAWD010000125">
    <property type="protein sequence ID" value="KAJ3486311.1"/>
    <property type="molecule type" value="Genomic_DNA"/>
</dbReference>
<feature type="transmembrane region" description="Helical" evidence="2">
    <location>
        <begin position="108"/>
        <end position="125"/>
    </location>
</feature>
<evidence type="ECO:0000259" key="3">
    <source>
        <dbReference type="Pfam" id="PF20153"/>
    </source>
</evidence>
<proteinExistence type="predicted"/>
<sequence length="775" mass="88151">MDETFAHNDQNASLTTSHTPVPPSSGLWHRRPRPERSIPLNMFASPRPHRHTPLAEVVPDDLELPPTVPDEVQQNQRMDSRQAGTMLEGELRKHDEEMIKRYNNDIDTLLVFAGLFAAVVATFAVQSYQTLLGGSVPAWAVRVNVIWFAALICSLFSASLAILVKQWFREYLNWNCTATEERLRIRHVRYTAMVRWRVFEIAALLPLLLQFSLLMFFAGLSVLLKALNFTVWLTSTILIGCWFSLYLTTLLAPAFSSRCPYKTPLFDHWMQMFRGFCIRALYGKHWKGKLKFSNYYYRFPGDERGVRRDSDLDHQAIISADATLGDNYILSQHIQSCLENVDGEAIVIIVRNLIANRLDYPVESLSQSLELELIPTQGLSAVLEILHTAVDNRLQSPSSNHLQSPPSNIPPWVFEAVSCLAAIVKNAQVYRRPIDKQKCFILFSTIMTRGPEAAEELVKSLSDHFPLIQWRFDKVADHSSIIRDLIHATESLVSSERIDALRLFGSVLSILASINDKTLQRSKHNVEQVMELLTSEMYKPRQPATARLKTPRHLSDAAIAKQMLIDCNTLQHKLPGIVKLRLWSDLQRTVKTEEKTDRSGRTPQALWNVAYPQPVLQNQSGIHGPSPTNVRPVRPYDRRQRTDSSNTNDETENRMQEHSLTPPDDQPQGPSEHPSPVIPMYLPIDDSHQERPPDPYPTQYPVTRLSPHPILAHPPPRGSFATHNFPPQRTVHFTTEPPTYIGSPLQSTTIETMSIVSPVYQQPPRRNSIEDSDIR</sequence>
<protein>
    <recommendedName>
        <fullName evidence="3">DUF6535 domain-containing protein</fullName>
    </recommendedName>
</protein>
<evidence type="ECO:0000313" key="4">
    <source>
        <dbReference type="EMBL" id="KAJ3486311.1"/>
    </source>
</evidence>
<feature type="transmembrane region" description="Helical" evidence="2">
    <location>
        <begin position="229"/>
        <end position="252"/>
    </location>
</feature>
<name>A0AAD5YEW0_9APHY</name>
<keyword evidence="5" id="KW-1185">Reference proteome</keyword>
<evidence type="ECO:0000313" key="5">
    <source>
        <dbReference type="Proteomes" id="UP001212997"/>
    </source>
</evidence>
<keyword evidence="2" id="KW-0812">Transmembrane</keyword>